<feature type="chain" id="PRO_5041962297" description="Major allergen Mal f 1" evidence="1">
    <location>
        <begin position="23"/>
        <end position="351"/>
    </location>
</feature>
<keyword evidence="1" id="KW-0732">Signal</keyword>
<evidence type="ECO:0000313" key="2">
    <source>
        <dbReference type="EMBL" id="WFD37072.1"/>
    </source>
</evidence>
<dbReference type="GeneID" id="85223662"/>
<reference evidence="2" key="1">
    <citation type="submission" date="2023-03" db="EMBL/GenBank/DDBJ databases">
        <title>Mating type loci evolution in Malassezia.</title>
        <authorList>
            <person name="Coelho M.A."/>
        </authorList>
    </citation>
    <scope>NUCLEOTIDE SEQUENCE</scope>
    <source>
        <strain evidence="2">CBS 9431</strain>
    </source>
</reference>
<dbReference type="Pfam" id="PF22701">
    <property type="entry name" value="Mala_s_1-like"/>
    <property type="match status" value="1"/>
</dbReference>
<organism evidence="2 3">
    <name type="scientific">Malassezia japonica</name>
    <dbReference type="NCBI Taxonomy" id="223818"/>
    <lineage>
        <taxon>Eukaryota</taxon>
        <taxon>Fungi</taxon>
        <taxon>Dikarya</taxon>
        <taxon>Basidiomycota</taxon>
        <taxon>Ustilaginomycotina</taxon>
        <taxon>Malasseziomycetes</taxon>
        <taxon>Malasseziales</taxon>
        <taxon>Malasseziaceae</taxon>
        <taxon>Malassezia</taxon>
    </lineage>
</organism>
<dbReference type="EMBL" id="CP119958">
    <property type="protein sequence ID" value="WFD37072.1"/>
    <property type="molecule type" value="Genomic_DNA"/>
</dbReference>
<protein>
    <recommendedName>
        <fullName evidence="4">Major allergen Mal f 1</fullName>
    </recommendedName>
</protein>
<dbReference type="InterPro" id="IPR054550">
    <property type="entry name" value="Mala_s_1-like"/>
</dbReference>
<sequence>MRTTALYSAAVALACACSTAWAAALPDQINVNTKNLSPEDSVYDRTRGVFYQSNLWKGLIEVFDPKKKSHFNIRIDGVSSSGDGQQQMSGLSLSSHDNAKRLFAVAKNANSFNFGNQKDHGPSSFHAFDLPVNENSKPVWSVYFDDIQNQFEQKYGTRPFGTVDSTQDNDGNSYVIFALGMPAIAKISPDGKTVTTWAHEKSNGNQRPGYSGIAFDPATNRILTFGGPRPLTSFDASKKHGTPEAVKINGNFGTLDGTEKLVFVPVGQKTVLVGARAPYAISFSTNDNWSSASIKKTKRDELKNSGFTAVTDYYNGKQQGIYGSSAFFSDGVHGGRTNWPLYKLDSSILQF</sequence>
<proteinExistence type="predicted"/>
<evidence type="ECO:0000256" key="1">
    <source>
        <dbReference type="SAM" id="SignalP"/>
    </source>
</evidence>
<evidence type="ECO:0000313" key="3">
    <source>
        <dbReference type="Proteomes" id="UP001217754"/>
    </source>
</evidence>
<gene>
    <name evidence="2" type="ORF">MJAP1_000013</name>
</gene>
<keyword evidence="3" id="KW-1185">Reference proteome</keyword>
<name>A0AAF0F290_9BASI</name>
<dbReference type="SUPFAM" id="SSF63829">
    <property type="entry name" value="Calcium-dependent phosphotriesterase"/>
    <property type="match status" value="1"/>
</dbReference>
<dbReference type="PROSITE" id="PS51257">
    <property type="entry name" value="PROKAR_LIPOPROTEIN"/>
    <property type="match status" value="1"/>
</dbReference>
<evidence type="ECO:0008006" key="4">
    <source>
        <dbReference type="Google" id="ProtNLM"/>
    </source>
</evidence>
<feature type="signal peptide" evidence="1">
    <location>
        <begin position="1"/>
        <end position="22"/>
    </location>
</feature>
<dbReference type="AlphaFoldDB" id="A0AAF0F290"/>
<accession>A0AAF0F290</accession>
<dbReference type="RefSeq" id="XP_060119969.1">
    <property type="nucleotide sequence ID" value="XM_060263986.1"/>
</dbReference>
<dbReference type="CDD" id="cd12811">
    <property type="entry name" value="MALA"/>
    <property type="match status" value="1"/>
</dbReference>
<dbReference type="Proteomes" id="UP001217754">
    <property type="component" value="Chromosome 1"/>
</dbReference>